<dbReference type="SUPFAM" id="SSF55874">
    <property type="entry name" value="ATPase domain of HSP90 chaperone/DNA topoisomerase II/histidine kinase"/>
    <property type="match status" value="1"/>
</dbReference>
<dbReference type="Pfam" id="PF00512">
    <property type="entry name" value="HisKA"/>
    <property type="match status" value="1"/>
</dbReference>
<dbReference type="SMART" id="SM00387">
    <property type="entry name" value="HATPase_c"/>
    <property type="match status" value="1"/>
</dbReference>
<evidence type="ECO:0000313" key="11">
    <source>
        <dbReference type="EMBL" id="HEA86548.1"/>
    </source>
</evidence>
<dbReference type="InterPro" id="IPR050736">
    <property type="entry name" value="Sensor_HK_Regulatory"/>
</dbReference>
<dbReference type="FunFam" id="3.30.565.10:FF:000006">
    <property type="entry name" value="Sensor histidine kinase WalK"/>
    <property type="match status" value="1"/>
</dbReference>
<keyword evidence="5 11" id="KW-0418">Kinase</keyword>
<evidence type="ECO:0000256" key="4">
    <source>
        <dbReference type="ARBA" id="ARBA00022679"/>
    </source>
</evidence>
<dbReference type="InterPro" id="IPR036097">
    <property type="entry name" value="HisK_dim/P_sf"/>
</dbReference>
<dbReference type="InterPro" id="IPR004358">
    <property type="entry name" value="Sig_transdc_His_kin-like_C"/>
</dbReference>
<feature type="transmembrane region" description="Helical" evidence="8">
    <location>
        <begin position="56"/>
        <end position="78"/>
    </location>
</feature>
<dbReference type="AlphaFoldDB" id="A0A7C1SWD0"/>
<evidence type="ECO:0000259" key="9">
    <source>
        <dbReference type="PROSITE" id="PS50109"/>
    </source>
</evidence>
<dbReference type="EMBL" id="DSLG01000002">
    <property type="protein sequence ID" value="HEA86548.1"/>
    <property type="molecule type" value="Genomic_DNA"/>
</dbReference>
<evidence type="ECO:0000256" key="3">
    <source>
        <dbReference type="ARBA" id="ARBA00022553"/>
    </source>
</evidence>
<keyword evidence="6" id="KW-0902">Two-component regulatory system</keyword>
<dbReference type="PANTHER" id="PTHR43711">
    <property type="entry name" value="TWO-COMPONENT HISTIDINE KINASE"/>
    <property type="match status" value="1"/>
</dbReference>
<dbReference type="FunFam" id="1.10.287.130:FF:000001">
    <property type="entry name" value="Two-component sensor histidine kinase"/>
    <property type="match status" value="1"/>
</dbReference>
<evidence type="ECO:0000256" key="6">
    <source>
        <dbReference type="ARBA" id="ARBA00023012"/>
    </source>
</evidence>
<keyword evidence="3" id="KW-0597">Phosphoprotein</keyword>
<dbReference type="PROSITE" id="PS50109">
    <property type="entry name" value="HIS_KIN"/>
    <property type="match status" value="1"/>
</dbReference>
<evidence type="ECO:0000259" key="10">
    <source>
        <dbReference type="PROSITE" id="PS50112"/>
    </source>
</evidence>
<dbReference type="InterPro" id="IPR005467">
    <property type="entry name" value="His_kinase_dom"/>
</dbReference>
<dbReference type="EMBL" id="DSTU01000006">
    <property type="protein sequence ID" value="HFJ53936.1"/>
    <property type="molecule type" value="Genomic_DNA"/>
</dbReference>
<dbReference type="PANTHER" id="PTHR43711:SF1">
    <property type="entry name" value="HISTIDINE KINASE 1"/>
    <property type="match status" value="1"/>
</dbReference>
<proteinExistence type="predicted"/>
<feature type="transmembrane region" description="Helical" evidence="8">
    <location>
        <begin position="21"/>
        <end position="44"/>
    </location>
</feature>
<evidence type="ECO:0000256" key="5">
    <source>
        <dbReference type="ARBA" id="ARBA00022777"/>
    </source>
</evidence>
<evidence type="ECO:0000256" key="7">
    <source>
        <dbReference type="ARBA" id="ARBA00023136"/>
    </source>
</evidence>
<reference evidence="11" key="1">
    <citation type="journal article" date="2020" name="mSystems">
        <title>Genome- and Community-Level Interaction Insights into Carbon Utilization and Element Cycling Functions of Hydrothermarchaeota in Hydrothermal Sediment.</title>
        <authorList>
            <person name="Zhou Z."/>
            <person name="Liu Y."/>
            <person name="Xu W."/>
            <person name="Pan J."/>
            <person name="Luo Z.H."/>
            <person name="Li M."/>
        </authorList>
    </citation>
    <scope>NUCLEOTIDE SEQUENCE [LARGE SCALE GENOMIC DNA]</scope>
    <source>
        <strain evidence="11">SpSt-265</strain>
        <strain evidence="12">SpSt-465</strain>
    </source>
</reference>
<keyword evidence="8" id="KW-0812">Transmembrane</keyword>
<comment type="catalytic activity">
    <reaction evidence="1">
        <text>ATP + protein L-histidine = ADP + protein N-phospho-L-histidine.</text>
        <dbReference type="EC" id="2.7.13.3"/>
    </reaction>
</comment>
<dbReference type="InterPro" id="IPR000014">
    <property type="entry name" value="PAS"/>
</dbReference>
<evidence type="ECO:0000256" key="8">
    <source>
        <dbReference type="SAM" id="Phobius"/>
    </source>
</evidence>
<organism evidence="11">
    <name type="scientific">candidate division WOR-3 bacterium</name>
    <dbReference type="NCBI Taxonomy" id="2052148"/>
    <lineage>
        <taxon>Bacteria</taxon>
        <taxon>Bacteria division WOR-3</taxon>
    </lineage>
</organism>
<dbReference type="InterPro" id="IPR036890">
    <property type="entry name" value="HATPase_C_sf"/>
</dbReference>
<dbReference type="Gene3D" id="3.30.450.20">
    <property type="entry name" value="PAS domain"/>
    <property type="match status" value="1"/>
</dbReference>
<sequence>MSGAWATKLKLKLPMPDLRRTVYRSVVQLLVVGIVLGISTYALLVAYRPPEEFSDYVLWGLIALAAGLFPAGLLNWMLYRSLRRSFDEIVLACRQIVNGTYQFRFTPSRFDEFNRLFVAIGELGETIRVNSRELRQKQSWLEAVLNSIQDGLIVLDDRGMILIANRSFGQIAGGGDFAGRYYWQAIRHPVLSEIVTVLKDESGPVSQRIDLADRHFLINAARSATGEKVITFSDISEIIRTAEMKRDFIQNVSHELRTPLTAIKGYVETLSETVTGQEQTYLNIIKRHTDRLIRIVQDLMTLSRLETDQLVLEKEKTSVRELITDAVTACRPLLERKRLELKLDLPEPDVSIWGDRLYLEQALVNLLENAVRYTEKGWIKVSGRFENNDLYLTVEDTGIGIPAEHLPRIFERFYVVDRGRSRQSGGTGLGLAIVKHIVSLHNGEIRVESTPGVGSKFTLILPVVR</sequence>
<dbReference type="SUPFAM" id="SSF47384">
    <property type="entry name" value="Homodimeric domain of signal transducing histidine kinase"/>
    <property type="match status" value="1"/>
</dbReference>
<evidence type="ECO:0000313" key="12">
    <source>
        <dbReference type="EMBL" id="HFJ53936.1"/>
    </source>
</evidence>
<dbReference type="PROSITE" id="PS50112">
    <property type="entry name" value="PAS"/>
    <property type="match status" value="1"/>
</dbReference>
<dbReference type="PRINTS" id="PR00344">
    <property type="entry name" value="BCTRLSENSOR"/>
</dbReference>
<dbReference type="Gene3D" id="3.30.565.10">
    <property type="entry name" value="Histidine kinase-like ATPase, C-terminal domain"/>
    <property type="match status" value="1"/>
</dbReference>
<keyword evidence="7 8" id="KW-0472">Membrane</keyword>
<dbReference type="CDD" id="cd00082">
    <property type="entry name" value="HisKA"/>
    <property type="match status" value="1"/>
</dbReference>
<dbReference type="GO" id="GO:0000155">
    <property type="term" value="F:phosphorelay sensor kinase activity"/>
    <property type="evidence" value="ECO:0007669"/>
    <property type="project" value="InterPro"/>
</dbReference>
<feature type="domain" description="Histidine kinase" evidence="9">
    <location>
        <begin position="251"/>
        <end position="465"/>
    </location>
</feature>
<name>A0A7C1SWD0_UNCW3</name>
<feature type="domain" description="PAS" evidence="10">
    <location>
        <begin position="137"/>
        <end position="173"/>
    </location>
</feature>
<evidence type="ECO:0000256" key="1">
    <source>
        <dbReference type="ARBA" id="ARBA00000085"/>
    </source>
</evidence>
<dbReference type="InterPro" id="IPR003594">
    <property type="entry name" value="HATPase_dom"/>
</dbReference>
<protein>
    <recommendedName>
        <fullName evidence="2">histidine kinase</fullName>
        <ecNumber evidence="2">2.7.13.3</ecNumber>
    </recommendedName>
</protein>
<dbReference type="InterPro" id="IPR035965">
    <property type="entry name" value="PAS-like_dom_sf"/>
</dbReference>
<keyword evidence="8" id="KW-1133">Transmembrane helix</keyword>
<accession>A0A7C1SWD0</accession>
<dbReference type="Gene3D" id="1.10.287.130">
    <property type="match status" value="1"/>
</dbReference>
<dbReference type="EC" id="2.7.13.3" evidence="2"/>
<dbReference type="Pfam" id="PF02518">
    <property type="entry name" value="HATPase_c"/>
    <property type="match status" value="1"/>
</dbReference>
<comment type="caution">
    <text evidence="11">The sequence shown here is derived from an EMBL/GenBank/DDBJ whole genome shotgun (WGS) entry which is preliminary data.</text>
</comment>
<dbReference type="SMART" id="SM00091">
    <property type="entry name" value="PAS"/>
    <property type="match status" value="1"/>
</dbReference>
<gene>
    <name evidence="11" type="ORF">ENP94_00875</name>
    <name evidence="12" type="ORF">ENS16_04520</name>
</gene>
<keyword evidence="4" id="KW-0808">Transferase</keyword>
<evidence type="ECO:0000256" key="2">
    <source>
        <dbReference type="ARBA" id="ARBA00012438"/>
    </source>
</evidence>
<dbReference type="CDD" id="cd16922">
    <property type="entry name" value="HATPase_EvgS-ArcB-TorS-like"/>
    <property type="match status" value="1"/>
</dbReference>
<dbReference type="InterPro" id="IPR003661">
    <property type="entry name" value="HisK_dim/P_dom"/>
</dbReference>
<dbReference type="SMART" id="SM00388">
    <property type="entry name" value="HisKA"/>
    <property type="match status" value="1"/>
</dbReference>
<dbReference type="SUPFAM" id="SSF55785">
    <property type="entry name" value="PYP-like sensor domain (PAS domain)"/>
    <property type="match status" value="1"/>
</dbReference>